<dbReference type="InterPro" id="IPR004488">
    <property type="entry name" value="Mg/Co-transport_prot_CorA"/>
</dbReference>
<evidence type="ECO:0000256" key="6">
    <source>
        <dbReference type="ARBA" id="ARBA00022842"/>
    </source>
</evidence>
<dbReference type="RefSeq" id="WP_111421858.1">
    <property type="nucleotide sequence ID" value="NZ_NPEX01000286.1"/>
</dbReference>
<dbReference type="GO" id="GO:0005886">
    <property type="term" value="C:plasma membrane"/>
    <property type="evidence" value="ECO:0007669"/>
    <property type="project" value="UniProtKB-SubCell"/>
</dbReference>
<evidence type="ECO:0000256" key="1">
    <source>
        <dbReference type="ARBA" id="ARBA00004651"/>
    </source>
</evidence>
<dbReference type="GO" id="GO:0015095">
    <property type="term" value="F:magnesium ion transmembrane transporter activity"/>
    <property type="evidence" value="ECO:0007669"/>
    <property type="project" value="UniProtKB-UniRule"/>
</dbReference>
<feature type="transmembrane region" description="Helical" evidence="12">
    <location>
        <begin position="296"/>
        <end position="315"/>
    </location>
</feature>
<dbReference type="EMBL" id="NPEX01000286">
    <property type="protein sequence ID" value="RAI39485.1"/>
    <property type="molecule type" value="Genomic_DNA"/>
</dbReference>
<dbReference type="Pfam" id="PF01544">
    <property type="entry name" value="CorA"/>
    <property type="match status" value="1"/>
</dbReference>
<evidence type="ECO:0000256" key="9">
    <source>
        <dbReference type="ARBA" id="ARBA00023136"/>
    </source>
</evidence>
<keyword evidence="4 12" id="KW-1003">Cell membrane</keyword>
<dbReference type="GO" id="GO:0015087">
    <property type="term" value="F:cobalt ion transmembrane transporter activity"/>
    <property type="evidence" value="ECO:0007669"/>
    <property type="project" value="UniProtKB-UniRule"/>
</dbReference>
<comment type="similarity">
    <text evidence="2 12">Belongs to the CorA metal ion transporter (MIT) (TC 1.A.35) family.</text>
</comment>
<accession>A0A327KQ84</accession>
<dbReference type="InterPro" id="IPR045863">
    <property type="entry name" value="CorA_TM1_TM2"/>
</dbReference>
<dbReference type="GO" id="GO:0000287">
    <property type="term" value="F:magnesium ion binding"/>
    <property type="evidence" value="ECO:0007669"/>
    <property type="project" value="TreeGrafter"/>
</dbReference>
<keyword evidence="7 12" id="KW-1133">Transmembrane helix</keyword>
<evidence type="ECO:0000256" key="8">
    <source>
        <dbReference type="ARBA" id="ARBA00023065"/>
    </source>
</evidence>
<feature type="transmembrane region" description="Helical" evidence="12">
    <location>
        <begin position="327"/>
        <end position="347"/>
    </location>
</feature>
<keyword evidence="6 12" id="KW-0460">Magnesium</keyword>
<dbReference type="CDD" id="cd12830">
    <property type="entry name" value="MtCorA-like"/>
    <property type="match status" value="1"/>
</dbReference>
<dbReference type="PANTHER" id="PTHR46494">
    <property type="entry name" value="CORA FAMILY METAL ION TRANSPORTER (EUROFUNG)"/>
    <property type="match status" value="1"/>
</dbReference>
<evidence type="ECO:0000256" key="12">
    <source>
        <dbReference type="RuleBase" id="RU362010"/>
    </source>
</evidence>
<evidence type="ECO:0000313" key="14">
    <source>
        <dbReference type="Proteomes" id="UP000249130"/>
    </source>
</evidence>
<sequence>MTETLPDRPAPAAPLPAAQLPSAVLTAPEGEPGLVNSVVYQNGRRLADIPVDDAGRWAERPGHVVWIGLYEPGHDLLARVQAQFRLHPLAIEDAEKAHQQPKLEQYGDTLFVVARTAQMVDGRVAFGETHLFIGRGYVVSVRHGASRSYADIRRRCEASPDMLVQGEDYILYSVLDFIVDNYAPVLEAITEEVEGIEDRVLEESLSTEAINRLYTLRRDLLRLRNAAGPLVDVCQRLEHSKLTAIDPNLQPLFRDVTDHIRRIQSEIDTLREVLAFAFEAGLMVGQMQQTVITRQLAAWAAILAVPTAVAGIYGMNFKHMPELEWVWGYYVVIAGILSICGGLFWWFRRVGWL</sequence>
<dbReference type="Proteomes" id="UP000249130">
    <property type="component" value="Unassembled WGS sequence"/>
</dbReference>
<organism evidence="13 14">
    <name type="scientific">Rhodoplanes roseus</name>
    <dbReference type="NCBI Taxonomy" id="29409"/>
    <lineage>
        <taxon>Bacteria</taxon>
        <taxon>Pseudomonadati</taxon>
        <taxon>Pseudomonadota</taxon>
        <taxon>Alphaproteobacteria</taxon>
        <taxon>Hyphomicrobiales</taxon>
        <taxon>Nitrobacteraceae</taxon>
        <taxon>Rhodoplanes</taxon>
    </lineage>
</organism>
<dbReference type="InterPro" id="IPR045861">
    <property type="entry name" value="CorA_cytoplasmic_dom"/>
</dbReference>
<comment type="catalytic activity">
    <reaction evidence="10">
        <text>Mg(2+)(in) = Mg(2+)(out)</text>
        <dbReference type="Rhea" id="RHEA:29827"/>
        <dbReference type="ChEBI" id="CHEBI:18420"/>
    </reaction>
</comment>
<evidence type="ECO:0000256" key="11">
    <source>
        <dbReference type="ARBA" id="ARBA00045497"/>
    </source>
</evidence>
<proteinExistence type="inferred from homology"/>
<keyword evidence="3 12" id="KW-0813">Transport</keyword>
<name>A0A327KQ84_9BRAD</name>
<dbReference type="GO" id="GO:0050897">
    <property type="term" value="F:cobalt ion binding"/>
    <property type="evidence" value="ECO:0007669"/>
    <property type="project" value="TreeGrafter"/>
</dbReference>
<evidence type="ECO:0000256" key="7">
    <source>
        <dbReference type="ARBA" id="ARBA00022989"/>
    </source>
</evidence>
<reference evidence="13 14" key="1">
    <citation type="submission" date="2017-07" db="EMBL/GenBank/DDBJ databases">
        <title>Draft Genome Sequences of Select Purple Nonsulfur Bacteria.</title>
        <authorList>
            <person name="Lasarre B."/>
            <person name="Mckinlay J.B."/>
        </authorList>
    </citation>
    <scope>NUCLEOTIDE SEQUENCE [LARGE SCALE GENOMIC DNA]</scope>
    <source>
        <strain evidence="13 14">DSM 5909</strain>
    </source>
</reference>
<dbReference type="Gene3D" id="1.20.58.340">
    <property type="entry name" value="Magnesium transport protein CorA, transmembrane region"/>
    <property type="match status" value="2"/>
</dbReference>
<keyword evidence="14" id="KW-1185">Reference proteome</keyword>
<evidence type="ECO:0000313" key="13">
    <source>
        <dbReference type="EMBL" id="RAI39485.1"/>
    </source>
</evidence>
<dbReference type="SUPFAM" id="SSF143865">
    <property type="entry name" value="CorA soluble domain-like"/>
    <property type="match status" value="1"/>
</dbReference>
<evidence type="ECO:0000256" key="3">
    <source>
        <dbReference type="ARBA" id="ARBA00022448"/>
    </source>
</evidence>
<keyword evidence="8 12" id="KW-0406">Ion transport</keyword>
<keyword evidence="9 12" id="KW-0472">Membrane</keyword>
<gene>
    <name evidence="12 13" type="primary">corA</name>
    <name evidence="13" type="ORF">CH341_25760</name>
</gene>
<dbReference type="InterPro" id="IPR002523">
    <property type="entry name" value="MgTranspt_CorA/ZnTranspt_ZntB"/>
</dbReference>
<evidence type="ECO:0000256" key="10">
    <source>
        <dbReference type="ARBA" id="ARBA00034269"/>
    </source>
</evidence>
<dbReference type="NCBIfam" id="TIGR00383">
    <property type="entry name" value="corA"/>
    <property type="match status" value="1"/>
</dbReference>
<evidence type="ECO:0000256" key="2">
    <source>
        <dbReference type="ARBA" id="ARBA00009765"/>
    </source>
</evidence>
<evidence type="ECO:0000256" key="4">
    <source>
        <dbReference type="ARBA" id="ARBA00022475"/>
    </source>
</evidence>
<dbReference type="OrthoDB" id="9803416at2"/>
<evidence type="ECO:0000256" key="5">
    <source>
        <dbReference type="ARBA" id="ARBA00022692"/>
    </source>
</evidence>
<dbReference type="SUPFAM" id="SSF144083">
    <property type="entry name" value="Magnesium transport protein CorA, transmembrane region"/>
    <property type="match status" value="1"/>
</dbReference>
<comment type="caution">
    <text evidence="13">The sequence shown here is derived from an EMBL/GenBank/DDBJ whole genome shotgun (WGS) entry which is preliminary data.</text>
</comment>
<dbReference type="PANTHER" id="PTHR46494:SF1">
    <property type="entry name" value="CORA FAMILY METAL ION TRANSPORTER (EUROFUNG)"/>
    <property type="match status" value="1"/>
</dbReference>
<keyword evidence="5 12" id="KW-0812">Transmembrane</keyword>
<dbReference type="FunFam" id="1.20.58.340:FF:000004">
    <property type="entry name" value="Magnesium transport protein CorA"/>
    <property type="match status" value="1"/>
</dbReference>
<protein>
    <recommendedName>
        <fullName evidence="12">Magnesium transport protein CorA</fullName>
    </recommendedName>
</protein>
<comment type="function">
    <text evidence="11">Mediates influx of magnesium ions. Alternates between open and closed states. Activated by low cytoplasmic Mg(2+) levels. Inactive when cytoplasmic Mg(2+) levels are high.</text>
</comment>
<dbReference type="AlphaFoldDB" id="A0A327KQ84"/>
<dbReference type="Gene3D" id="3.30.460.20">
    <property type="entry name" value="CorA soluble domain-like"/>
    <property type="match status" value="1"/>
</dbReference>
<comment type="subcellular location">
    <subcellularLocation>
        <location evidence="1">Cell membrane</location>
        <topology evidence="1">Multi-pass membrane protein</topology>
    </subcellularLocation>
    <subcellularLocation>
        <location evidence="12">Membrane</location>
        <topology evidence="12">Multi-pass membrane protein</topology>
    </subcellularLocation>
</comment>